<name>A0ABU5R463_9PSEU</name>
<dbReference type="InterPro" id="IPR050204">
    <property type="entry name" value="AraC_XylS_family_regulators"/>
</dbReference>
<dbReference type="EMBL" id="JAYFSI010000002">
    <property type="protein sequence ID" value="MEA5361001.1"/>
    <property type="molecule type" value="Genomic_DNA"/>
</dbReference>
<dbReference type="Pfam" id="PF12833">
    <property type="entry name" value="HTH_18"/>
    <property type="match status" value="1"/>
</dbReference>
<sequence length="438" mass="45945">MATGVTVIPLWTGQSLVLAVSDAAGPADFPAALLTATAGIPLPPLVVLDLRDVRVLPVHAARAVVAFVRTAADSGTRCVLLPDSANAAARAVLDVVDPAKAVPRAATLEQALGGARTEQPSAAGGRTVHDVADTGAAEELLNASYGSLRLQTRGEQRGIRIASTNLGPVRLDEIDLRMRFSADVGGIGQYYFAQLTAGRVAQTRAGAEQRYAAGDLFFSAEPGEPYAATIEDTAYTIAVIEPSVIESIVRSEPGPASAVRFASDRPVPEAASRTWVSTVDLMIEGLAADPGVLAHPLVVANAARLLAATALATFPNTAAAEPTIEDRHDAHPQTLRRAIAYVEGHADRDIGVADVARAAGVTVRAVQLAFRRHLGLTPMAYLRRVRLDCAHADLRAGIPGRDTVTEIAGRWGFGSAGVFATRYRAAYGELPSQTLRRP</sequence>
<dbReference type="SMART" id="SM00342">
    <property type="entry name" value="HTH_ARAC"/>
    <property type="match status" value="1"/>
</dbReference>
<dbReference type="InterPro" id="IPR018060">
    <property type="entry name" value="HTH_AraC"/>
</dbReference>
<dbReference type="RefSeq" id="WP_323327635.1">
    <property type="nucleotide sequence ID" value="NZ_JAYFSI010000002.1"/>
</dbReference>
<dbReference type="SUPFAM" id="SSF46689">
    <property type="entry name" value="Homeodomain-like"/>
    <property type="match status" value="1"/>
</dbReference>
<feature type="domain" description="HTH araC/xylS-type" evidence="4">
    <location>
        <begin position="336"/>
        <end position="437"/>
    </location>
</feature>
<keyword evidence="3" id="KW-0804">Transcription</keyword>
<gene>
    <name evidence="5" type="ORF">VA596_15760</name>
</gene>
<dbReference type="Proteomes" id="UP001304298">
    <property type="component" value="Unassembled WGS sequence"/>
</dbReference>
<protein>
    <submittedName>
        <fullName evidence="5">Helix-turn-helix transcriptional regulator</fullName>
    </submittedName>
</protein>
<comment type="caution">
    <text evidence="5">The sequence shown here is derived from an EMBL/GenBank/DDBJ whole genome shotgun (WGS) entry which is preliminary data.</text>
</comment>
<dbReference type="PROSITE" id="PS01124">
    <property type="entry name" value="HTH_ARAC_FAMILY_2"/>
    <property type="match status" value="1"/>
</dbReference>
<accession>A0ABU5R463</accession>
<evidence type="ECO:0000313" key="6">
    <source>
        <dbReference type="Proteomes" id="UP001304298"/>
    </source>
</evidence>
<proteinExistence type="predicted"/>
<dbReference type="PANTHER" id="PTHR46796:SF12">
    <property type="entry name" value="HTH-TYPE DNA-BINDING TRANSCRIPTIONAL ACTIVATOR EUTR"/>
    <property type="match status" value="1"/>
</dbReference>
<keyword evidence="2" id="KW-0238">DNA-binding</keyword>
<evidence type="ECO:0000313" key="5">
    <source>
        <dbReference type="EMBL" id="MEA5361001.1"/>
    </source>
</evidence>
<evidence type="ECO:0000259" key="4">
    <source>
        <dbReference type="PROSITE" id="PS01124"/>
    </source>
</evidence>
<evidence type="ECO:0000256" key="3">
    <source>
        <dbReference type="ARBA" id="ARBA00023163"/>
    </source>
</evidence>
<keyword evidence="1" id="KW-0805">Transcription regulation</keyword>
<evidence type="ECO:0000256" key="1">
    <source>
        <dbReference type="ARBA" id="ARBA00023015"/>
    </source>
</evidence>
<organism evidence="5 6">
    <name type="scientific">Amycolatopsis heterodermiae</name>
    <dbReference type="NCBI Taxonomy" id="3110235"/>
    <lineage>
        <taxon>Bacteria</taxon>
        <taxon>Bacillati</taxon>
        <taxon>Actinomycetota</taxon>
        <taxon>Actinomycetes</taxon>
        <taxon>Pseudonocardiales</taxon>
        <taxon>Pseudonocardiaceae</taxon>
        <taxon>Amycolatopsis</taxon>
    </lineage>
</organism>
<dbReference type="Gene3D" id="1.10.10.60">
    <property type="entry name" value="Homeodomain-like"/>
    <property type="match status" value="1"/>
</dbReference>
<dbReference type="InterPro" id="IPR009057">
    <property type="entry name" value="Homeodomain-like_sf"/>
</dbReference>
<reference evidence="5 6" key="1">
    <citation type="submission" date="2023-12" db="EMBL/GenBank/DDBJ databases">
        <title>Amycolatopsis sp. V23-08.</title>
        <authorList>
            <person name="Somphong A."/>
        </authorList>
    </citation>
    <scope>NUCLEOTIDE SEQUENCE [LARGE SCALE GENOMIC DNA]</scope>
    <source>
        <strain evidence="5 6">V23-08</strain>
    </source>
</reference>
<dbReference type="PANTHER" id="PTHR46796">
    <property type="entry name" value="HTH-TYPE TRANSCRIPTIONAL ACTIVATOR RHAS-RELATED"/>
    <property type="match status" value="1"/>
</dbReference>
<evidence type="ECO:0000256" key="2">
    <source>
        <dbReference type="ARBA" id="ARBA00023125"/>
    </source>
</evidence>
<keyword evidence="6" id="KW-1185">Reference proteome</keyword>